<comment type="subunit">
    <text evidence="2">Interacts transiently with the RNA polymerase catalytic core formed by RpoA, RpoB, RpoC and RpoZ (2 alpha, 1 beta, 1 beta' and 1 omega subunit) to form the RNA polymerase holoenzyme that can initiate transcription.</text>
</comment>
<feature type="domain" description="SnoaL-like" evidence="10">
    <location>
        <begin position="215"/>
        <end position="309"/>
    </location>
</feature>
<dbReference type="InterPro" id="IPR000838">
    <property type="entry name" value="RNA_pol_sigma70_ECF_CS"/>
</dbReference>
<reference evidence="12" key="1">
    <citation type="journal article" date="2019" name="Int. J. Syst. Evol. Microbiol.">
        <title>The Global Catalogue of Microorganisms (GCM) 10K type strain sequencing project: providing services to taxonomists for standard genome sequencing and annotation.</title>
        <authorList>
            <consortium name="The Broad Institute Genomics Platform"/>
            <consortium name="The Broad Institute Genome Sequencing Center for Infectious Disease"/>
            <person name="Wu L."/>
            <person name="Ma J."/>
        </authorList>
    </citation>
    <scope>NUCLEOTIDE SEQUENCE [LARGE SCALE GENOMIC DNA]</scope>
    <source>
        <strain evidence="12">ICMP 6774ER</strain>
    </source>
</reference>
<evidence type="ECO:0000256" key="5">
    <source>
        <dbReference type="ARBA" id="ARBA00023125"/>
    </source>
</evidence>
<dbReference type="Gene3D" id="1.10.10.10">
    <property type="entry name" value="Winged helix-like DNA-binding domain superfamily/Winged helix DNA-binding domain"/>
    <property type="match status" value="1"/>
</dbReference>
<feature type="domain" description="RNA polymerase sigma factor 70 region 4 type 2" evidence="9">
    <location>
        <begin position="140"/>
        <end position="191"/>
    </location>
</feature>
<dbReference type="Pfam" id="PF08281">
    <property type="entry name" value="Sigma70_r4_2"/>
    <property type="match status" value="1"/>
</dbReference>
<evidence type="ECO:0000313" key="12">
    <source>
        <dbReference type="Proteomes" id="UP001597368"/>
    </source>
</evidence>
<dbReference type="InterPro" id="IPR039425">
    <property type="entry name" value="RNA_pol_sigma-70-like"/>
</dbReference>
<dbReference type="InterPro" id="IPR014305">
    <property type="entry name" value="RNA_pol_sigma-G_actinobac"/>
</dbReference>
<evidence type="ECO:0000256" key="7">
    <source>
        <dbReference type="RuleBase" id="RU000716"/>
    </source>
</evidence>
<keyword evidence="4 7" id="KW-0731">Sigma factor</keyword>
<evidence type="ECO:0000256" key="4">
    <source>
        <dbReference type="ARBA" id="ARBA00023082"/>
    </source>
</evidence>
<organism evidence="11 12">
    <name type="scientific">Nonomuraea mangrovi</name>
    <dbReference type="NCBI Taxonomy" id="2316207"/>
    <lineage>
        <taxon>Bacteria</taxon>
        <taxon>Bacillati</taxon>
        <taxon>Actinomycetota</taxon>
        <taxon>Actinomycetes</taxon>
        <taxon>Streptosporangiales</taxon>
        <taxon>Streptosporangiaceae</taxon>
        <taxon>Nonomuraea</taxon>
    </lineage>
</organism>
<evidence type="ECO:0000313" key="11">
    <source>
        <dbReference type="EMBL" id="MFD1933475.1"/>
    </source>
</evidence>
<dbReference type="NCBIfam" id="TIGR02937">
    <property type="entry name" value="sigma70-ECF"/>
    <property type="match status" value="1"/>
</dbReference>
<proteinExistence type="inferred from homology"/>
<evidence type="ECO:0000256" key="2">
    <source>
        <dbReference type="ARBA" id="ARBA00011344"/>
    </source>
</evidence>
<dbReference type="InterPro" id="IPR014284">
    <property type="entry name" value="RNA_pol_sigma-70_dom"/>
</dbReference>
<keyword evidence="5 7" id="KW-0238">DNA-binding</keyword>
<feature type="domain" description="RNA polymerase sigma-70 region 2" evidence="8">
    <location>
        <begin position="26"/>
        <end position="93"/>
    </location>
</feature>
<dbReference type="SUPFAM" id="SSF54427">
    <property type="entry name" value="NTF2-like"/>
    <property type="match status" value="1"/>
</dbReference>
<evidence type="ECO:0000259" key="9">
    <source>
        <dbReference type="Pfam" id="PF08281"/>
    </source>
</evidence>
<dbReference type="InterPro" id="IPR013324">
    <property type="entry name" value="RNA_pol_sigma_r3/r4-like"/>
</dbReference>
<accession>A0ABW4SXA7</accession>
<gene>
    <name evidence="11" type="ORF">ACFSKW_18620</name>
</gene>
<protein>
    <recommendedName>
        <fullName evidence="7">RNA polymerase sigma factor</fullName>
    </recommendedName>
</protein>
<dbReference type="Proteomes" id="UP001597368">
    <property type="component" value="Unassembled WGS sequence"/>
</dbReference>
<dbReference type="EMBL" id="JBHUFV010000033">
    <property type="protein sequence ID" value="MFD1933475.1"/>
    <property type="molecule type" value="Genomic_DNA"/>
</dbReference>
<dbReference type="InterPro" id="IPR007627">
    <property type="entry name" value="RNA_pol_sigma70_r2"/>
</dbReference>
<evidence type="ECO:0000256" key="3">
    <source>
        <dbReference type="ARBA" id="ARBA00023015"/>
    </source>
</evidence>
<dbReference type="PANTHER" id="PTHR43133:SF65">
    <property type="entry name" value="ECF RNA POLYMERASE SIGMA FACTOR SIGG"/>
    <property type="match status" value="1"/>
</dbReference>
<dbReference type="PROSITE" id="PS01063">
    <property type="entry name" value="SIGMA70_ECF"/>
    <property type="match status" value="1"/>
</dbReference>
<dbReference type="SUPFAM" id="SSF88659">
    <property type="entry name" value="Sigma3 and sigma4 domains of RNA polymerase sigma factors"/>
    <property type="match status" value="1"/>
</dbReference>
<dbReference type="Gene3D" id="3.10.450.50">
    <property type="match status" value="1"/>
</dbReference>
<keyword evidence="6 7" id="KW-0804">Transcription</keyword>
<dbReference type="NCBIfam" id="NF006089">
    <property type="entry name" value="PRK08241.1"/>
    <property type="match status" value="1"/>
</dbReference>
<dbReference type="InterPro" id="IPR013325">
    <property type="entry name" value="RNA_pol_sigma_r2"/>
</dbReference>
<name>A0ABW4SXA7_9ACTN</name>
<sequence>MPGDDVLAARLLDAARAGDTAAFGLLVDPFRAELHAHCYRMLGSFHDAEDVTQETLVRAWRALGRYDERGSLRPWLYKIATNRCLTLIETRGRRELPADLGPGAPLVERAWVEPYPDRPAGSADLGPEARYAARESVELAFVAALQRLGARQRAVLVLREVLGFSAREVADLLDASVASVNSALQRARAALGPQETGRQAVPRSVDEDEVRRLADRYAAAWERGDVEAIVAMLTEDARYSMPPLPEWFEGRDAIRTFLAGTPMSLRWRFLPARANGQFAFGTYRWDEDRAAYVFGGLDLLALRGTKVAEVVSFLTADPGLFGLPHEIVD</sequence>
<comment type="similarity">
    <text evidence="1 7">Belongs to the sigma-70 factor family. ECF subfamily.</text>
</comment>
<dbReference type="SUPFAM" id="SSF88946">
    <property type="entry name" value="Sigma2 domain of RNA polymerase sigma factors"/>
    <property type="match status" value="1"/>
</dbReference>
<dbReference type="NCBIfam" id="TIGR02960">
    <property type="entry name" value="SigX5"/>
    <property type="match status" value="1"/>
</dbReference>
<comment type="caution">
    <text evidence="11">The sequence shown here is derived from an EMBL/GenBank/DDBJ whole genome shotgun (WGS) entry which is preliminary data.</text>
</comment>
<evidence type="ECO:0000259" key="8">
    <source>
        <dbReference type="Pfam" id="PF04542"/>
    </source>
</evidence>
<evidence type="ECO:0000256" key="6">
    <source>
        <dbReference type="ARBA" id="ARBA00023163"/>
    </source>
</evidence>
<dbReference type="InterPro" id="IPR037401">
    <property type="entry name" value="SnoaL-like"/>
</dbReference>
<dbReference type="RefSeq" id="WP_379573518.1">
    <property type="nucleotide sequence ID" value="NZ_JBHUFV010000033.1"/>
</dbReference>
<dbReference type="Gene3D" id="1.10.1740.10">
    <property type="match status" value="1"/>
</dbReference>
<dbReference type="CDD" id="cd06171">
    <property type="entry name" value="Sigma70_r4"/>
    <property type="match status" value="1"/>
</dbReference>
<keyword evidence="3 7" id="KW-0805">Transcription regulation</keyword>
<evidence type="ECO:0000256" key="1">
    <source>
        <dbReference type="ARBA" id="ARBA00010641"/>
    </source>
</evidence>
<dbReference type="Pfam" id="PF04542">
    <property type="entry name" value="Sigma70_r2"/>
    <property type="match status" value="1"/>
</dbReference>
<dbReference type="PANTHER" id="PTHR43133">
    <property type="entry name" value="RNA POLYMERASE ECF-TYPE SIGMA FACTO"/>
    <property type="match status" value="1"/>
</dbReference>
<dbReference type="InterPro" id="IPR013249">
    <property type="entry name" value="RNA_pol_sigma70_r4_t2"/>
</dbReference>
<dbReference type="InterPro" id="IPR032710">
    <property type="entry name" value="NTF2-like_dom_sf"/>
</dbReference>
<evidence type="ECO:0000259" key="10">
    <source>
        <dbReference type="Pfam" id="PF12680"/>
    </source>
</evidence>
<dbReference type="Pfam" id="PF12680">
    <property type="entry name" value="SnoaL_2"/>
    <property type="match status" value="1"/>
</dbReference>
<dbReference type="InterPro" id="IPR036388">
    <property type="entry name" value="WH-like_DNA-bd_sf"/>
</dbReference>
<keyword evidence="12" id="KW-1185">Reference proteome</keyword>